<evidence type="ECO:0000313" key="6">
    <source>
        <dbReference type="Proteomes" id="UP000321250"/>
    </source>
</evidence>
<dbReference type="OrthoDB" id="6155297at2"/>
<dbReference type="EMBL" id="VOQR01000001">
    <property type="protein sequence ID" value="TXC69682.1"/>
    <property type="molecule type" value="Genomic_DNA"/>
</dbReference>
<dbReference type="SMART" id="SM00419">
    <property type="entry name" value="HTH_CRP"/>
    <property type="match status" value="1"/>
</dbReference>
<proteinExistence type="predicted"/>
<dbReference type="SUPFAM" id="SSF51206">
    <property type="entry name" value="cAMP-binding domain-like"/>
    <property type="match status" value="1"/>
</dbReference>
<feature type="domain" description="HTH crp-type" evidence="4">
    <location>
        <begin position="150"/>
        <end position="224"/>
    </location>
</feature>
<comment type="caution">
    <text evidence="5">The sequence shown here is derived from an EMBL/GenBank/DDBJ whole genome shotgun (WGS) entry which is preliminary data.</text>
</comment>
<evidence type="ECO:0000313" key="5">
    <source>
        <dbReference type="EMBL" id="TXC69682.1"/>
    </source>
</evidence>
<keyword evidence="3" id="KW-0804">Transcription</keyword>
<dbReference type="InterPro" id="IPR012318">
    <property type="entry name" value="HTH_CRP"/>
</dbReference>
<organism evidence="5 6">
    <name type="scientific">Sphingomonas ginsenosidivorax</name>
    <dbReference type="NCBI Taxonomy" id="862135"/>
    <lineage>
        <taxon>Bacteria</taxon>
        <taxon>Pseudomonadati</taxon>
        <taxon>Pseudomonadota</taxon>
        <taxon>Alphaproteobacteria</taxon>
        <taxon>Sphingomonadales</taxon>
        <taxon>Sphingomonadaceae</taxon>
        <taxon>Sphingomonas</taxon>
    </lineage>
</organism>
<dbReference type="Proteomes" id="UP000321250">
    <property type="component" value="Unassembled WGS sequence"/>
</dbReference>
<evidence type="ECO:0000256" key="1">
    <source>
        <dbReference type="ARBA" id="ARBA00023015"/>
    </source>
</evidence>
<dbReference type="GO" id="GO:0003677">
    <property type="term" value="F:DNA binding"/>
    <property type="evidence" value="ECO:0007669"/>
    <property type="project" value="UniProtKB-KW"/>
</dbReference>
<dbReference type="InterPro" id="IPR036390">
    <property type="entry name" value="WH_DNA-bd_sf"/>
</dbReference>
<evidence type="ECO:0000256" key="2">
    <source>
        <dbReference type="ARBA" id="ARBA00023125"/>
    </source>
</evidence>
<evidence type="ECO:0000256" key="3">
    <source>
        <dbReference type="ARBA" id="ARBA00023163"/>
    </source>
</evidence>
<dbReference type="Gene3D" id="1.10.10.10">
    <property type="entry name" value="Winged helix-like DNA-binding domain superfamily/Winged helix DNA-binding domain"/>
    <property type="match status" value="1"/>
</dbReference>
<protein>
    <submittedName>
        <fullName evidence="5">Crp/Fnr family transcriptional regulator</fullName>
    </submittedName>
</protein>
<reference evidence="5 6" key="1">
    <citation type="journal article" date="2013" name="Antonie Van Leeuwenhoek">
        <title>Sphingomonas ginsenosidivorax sp. nov., with the ability to transform ginsenosides.</title>
        <authorList>
            <person name="Jin X.F."/>
            <person name="Kim J.K."/>
            <person name="Liu Q.M."/>
            <person name="Kang M.S."/>
            <person name="He D."/>
            <person name="Jin F.X."/>
            <person name="Kim S.C."/>
            <person name="Im W.T."/>
        </authorList>
    </citation>
    <scope>NUCLEOTIDE SEQUENCE [LARGE SCALE GENOMIC DNA]</scope>
    <source>
        <strain evidence="5 6">KHI67</strain>
    </source>
</reference>
<dbReference type="GO" id="GO:0006355">
    <property type="term" value="P:regulation of DNA-templated transcription"/>
    <property type="evidence" value="ECO:0007669"/>
    <property type="project" value="InterPro"/>
</dbReference>
<name>A0A5C6U9Y0_9SPHN</name>
<keyword evidence="2" id="KW-0238">DNA-binding</keyword>
<keyword evidence="1" id="KW-0805">Transcription regulation</keyword>
<dbReference type="PRINTS" id="PR00034">
    <property type="entry name" value="HTHCRP"/>
</dbReference>
<dbReference type="CDD" id="cd00038">
    <property type="entry name" value="CAP_ED"/>
    <property type="match status" value="1"/>
</dbReference>
<accession>A0A5C6U9Y0</accession>
<dbReference type="InterPro" id="IPR000595">
    <property type="entry name" value="cNMP-bd_dom"/>
</dbReference>
<dbReference type="InterPro" id="IPR036388">
    <property type="entry name" value="WH-like_DNA-bd_sf"/>
</dbReference>
<dbReference type="RefSeq" id="WP_147079168.1">
    <property type="nucleotide sequence ID" value="NZ_VOQR01000001.1"/>
</dbReference>
<dbReference type="InterPro" id="IPR018490">
    <property type="entry name" value="cNMP-bd_dom_sf"/>
</dbReference>
<dbReference type="Pfam" id="PF13545">
    <property type="entry name" value="HTH_Crp_2"/>
    <property type="match status" value="1"/>
</dbReference>
<dbReference type="SUPFAM" id="SSF46785">
    <property type="entry name" value="Winged helix' DNA-binding domain"/>
    <property type="match status" value="1"/>
</dbReference>
<dbReference type="PROSITE" id="PS51063">
    <property type="entry name" value="HTH_CRP_2"/>
    <property type="match status" value="1"/>
</dbReference>
<evidence type="ECO:0000259" key="4">
    <source>
        <dbReference type="PROSITE" id="PS51063"/>
    </source>
</evidence>
<dbReference type="Gene3D" id="2.60.120.10">
    <property type="entry name" value="Jelly Rolls"/>
    <property type="match status" value="1"/>
</dbReference>
<sequence>MDISTVIEHIVRRFALRVELPSEAREKIASLAIKIRTLEPSTYLLREGQRPQRCAFIVDGFAYRQKLTPNGEREIVSILMPGEFIDVQNLYIEESDHDIQALTRITVAEIMIPALRDLAETYPAVNQALWIDALVEASIHREWLLNIGRRNAKTRMAHLLCEFCVRLKTSAVGATRAYDLPMTQEQLGDALGLTPVHVNRVLKALETDGLIVRRKRQVNVVDWPALRDAAEFNERYLHLELMRR</sequence>
<keyword evidence="6" id="KW-1185">Reference proteome</keyword>
<dbReference type="InterPro" id="IPR014710">
    <property type="entry name" value="RmlC-like_jellyroll"/>
</dbReference>
<gene>
    <name evidence="5" type="ORF">FSB78_00910</name>
</gene>
<dbReference type="AlphaFoldDB" id="A0A5C6U9Y0"/>
<dbReference type="Pfam" id="PF00027">
    <property type="entry name" value="cNMP_binding"/>
    <property type="match status" value="1"/>
</dbReference>